<dbReference type="InterPro" id="IPR051063">
    <property type="entry name" value="PDI"/>
</dbReference>
<proteinExistence type="predicted"/>
<dbReference type="GO" id="GO:0003756">
    <property type="term" value="F:protein disulfide isomerase activity"/>
    <property type="evidence" value="ECO:0007669"/>
    <property type="project" value="TreeGrafter"/>
</dbReference>
<keyword evidence="1" id="KW-0472">Membrane</keyword>
<evidence type="ECO:0000313" key="4">
    <source>
        <dbReference type="Proteomes" id="UP000019335"/>
    </source>
</evidence>
<dbReference type="CDD" id="cd02961">
    <property type="entry name" value="PDI_a_family"/>
    <property type="match status" value="1"/>
</dbReference>
<dbReference type="AlphaFoldDB" id="W7TE42"/>
<dbReference type="PANTHER" id="PTHR45672">
    <property type="entry name" value="PROTEIN DISULFIDE-ISOMERASE C17H9.14C-RELATED"/>
    <property type="match status" value="1"/>
</dbReference>
<keyword evidence="1" id="KW-0812">Transmembrane</keyword>
<dbReference type="GO" id="GO:0006457">
    <property type="term" value="P:protein folding"/>
    <property type="evidence" value="ECO:0007669"/>
    <property type="project" value="TreeGrafter"/>
</dbReference>
<dbReference type="OrthoDB" id="197666at2759"/>
<evidence type="ECO:0000256" key="1">
    <source>
        <dbReference type="SAM" id="Phobius"/>
    </source>
</evidence>
<dbReference type="PANTHER" id="PTHR45672:SF11">
    <property type="entry name" value="PROTEIN DISULFIDE-ISOMERASE C17H9.14C"/>
    <property type="match status" value="1"/>
</dbReference>
<feature type="transmembrane region" description="Helical" evidence="1">
    <location>
        <begin position="24"/>
        <end position="48"/>
    </location>
</feature>
<accession>W7TE42</accession>
<dbReference type="SUPFAM" id="SSF52833">
    <property type="entry name" value="Thioredoxin-like"/>
    <property type="match status" value="1"/>
</dbReference>
<sequence>MEAITPPKPGTAWRRRRGRRIGRLYGHVSLSAVIPFLLLVLGFFALLLPSLCHGAAAGPFGGQKTKKQKPVVSLTSEELLDHLEEWNTDLAIFFYAPWCPYCKLVGPYWDMLGEWHLAQTTPSLLITRFDCEQDALAMDICMYMGVTQYPTIQYLGYGSYYQNLLSWLFRHPGSNVDRTVFFEGVPDPEILKDWTLMMKGISGWHRWREGWRKRTKSWRRPCE</sequence>
<protein>
    <submittedName>
        <fullName evidence="3">Thioredoxin domain protein</fullName>
    </submittedName>
</protein>
<dbReference type="InterPro" id="IPR036249">
    <property type="entry name" value="Thioredoxin-like_sf"/>
</dbReference>
<dbReference type="Pfam" id="PF00085">
    <property type="entry name" value="Thioredoxin"/>
    <property type="match status" value="1"/>
</dbReference>
<dbReference type="Proteomes" id="UP000019335">
    <property type="component" value="Chromosome 11"/>
</dbReference>
<dbReference type="EMBL" id="AZIL01000960">
    <property type="protein sequence ID" value="EWM25280.1"/>
    <property type="molecule type" value="Genomic_DNA"/>
</dbReference>
<dbReference type="PROSITE" id="PS51352">
    <property type="entry name" value="THIOREDOXIN_2"/>
    <property type="match status" value="1"/>
</dbReference>
<reference evidence="3 4" key="1">
    <citation type="journal article" date="2014" name="Mol. Plant">
        <title>Chromosome Scale Genome Assembly and Transcriptome Profiling of Nannochloropsis gaditana in Nitrogen Depletion.</title>
        <authorList>
            <person name="Corteggiani Carpinelli E."/>
            <person name="Telatin A."/>
            <person name="Vitulo N."/>
            <person name="Forcato C."/>
            <person name="D'Angelo M."/>
            <person name="Schiavon R."/>
            <person name="Vezzi A."/>
            <person name="Giacometti G.M."/>
            <person name="Morosinotto T."/>
            <person name="Valle G."/>
        </authorList>
    </citation>
    <scope>NUCLEOTIDE SEQUENCE [LARGE SCALE GENOMIC DNA]</scope>
    <source>
        <strain evidence="3 4">B-31</strain>
    </source>
</reference>
<dbReference type="Gene3D" id="3.40.30.10">
    <property type="entry name" value="Glutaredoxin"/>
    <property type="match status" value="1"/>
</dbReference>
<evidence type="ECO:0000313" key="3">
    <source>
        <dbReference type="EMBL" id="EWM25280.1"/>
    </source>
</evidence>
<gene>
    <name evidence="3" type="ORF">Naga_101428g1</name>
</gene>
<dbReference type="GO" id="GO:0005783">
    <property type="term" value="C:endoplasmic reticulum"/>
    <property type="evidence" value="ECO:0007669"/>
    <property type="project" value="TreeGrafter"/>
</dbReference>
<name>W7TE42_9STRA</name>
<keyword evidence="1" id="KW-1133">Transmembrane helix</keyword>
<organism evidence="3 4">
    <name type="scientific">Nannochloropsis gaditana</name>
    <dbReference type="NCBI Taxonomy" id="72520"/>
    <lineage>
        <taxon>Eukaryota</taxon>
        <taxon>Sar</taxon>
        <taxon>Stramenopiles</taxon>
        <taxon>Ochrophyta</taxon>
        <taxon>Eustigmatophyceae</taxon>
        <taxon>Eustigmatales</taxon>
        <taxon>Monodopsidaceae</taxon>
        <taxon>Nannochloropsis</taxon>
    </lineage>
</organism>
<dbReference type="InterPro" id="IPR013766">
    <property type="entry name" value="Thioredoxin_domain"/>
</dbReference>
<comment type="caution">
    <text evidence="3">The sequence shown here is derived from an EMBL/GenBank/DDBJ whole genome shotgun (WGS) entry which is preliminary data.</text>
</comment>
<feature type="domain" description="Thioredoxin" evidence="2">
    <location>
        <begin position="63"/>
        <end position="200"/>
    </location>
</feature>
<keyword evidence="4" id="KW-1185">Reference proteome</keyword>
<evidence type="ECO:0000259" key="2">
    <source>
        <dbReference type="PROSITE" id="PS51352"/>
    </source>
</evidence>